<proteinExistence type="predicted"/>
<dbReference type="Proteomes" id="UP001212841">
    <property type="component" value="Unassembled WGS sequence"/>
</dbReference>
<gene>
    <name evidence="2" type="ORF">HK097_005263</name>
</gene>
<feature type="region of interest" description="Disordered" evidence="1">
    <location>
        <begin position="83"/>
        <end position="154"/>
    </location>
</feature>
<accession>A0AAD5X2J2</accession>
<organism evidence="2 3">
    <name type="scientific">Rhizophlyctis rosea</name>
    <dbReference type="NCBI Taxonomy" id="64517"/>
    <lineage>
        <taxon>Eukaryota</taxon>
        <taxon>Fungi</taxon>
        <taxon>Fungi incertae sedis</taxon>
        <taxon>Chytridiomycota</taxon>
        <taxon>Chytridiomycota incertae sedis</taxon>
        <taxon>Chytridiomycetes</taxon>
        <taxon>Rhizophlyctidales</taxon>
        <taxon>Rhizophlyctidaceae</taxon>
        <taxon>Rhizophlyctis</taxon>
    </lineage>
</organism>
<reference evidence="2" key="1">
    <citation type="submission" date="2020-05" db="EMBL/GenBank/DDBJ databases">
        <title>Phylogenomic resolution of chytrid fungi.</title>
        <authorList>
            <person name="Stajich J.E."/>
            <person name="Amses K."/>
            <person name="Simmons R."/>
            <person name="Seto K."/>
            <person name="Myers J."/>
            <person name="Bonds A."/>
            <person name="Quandt C.A."/>
            <person name="Barry K."/>
            <person name="Liu P."/>
            <person name="Grigoriev I."/>
            <person name="Longcore J.E."/>
            <person name="James T.Y."/>
        </authorList>
    </citation>
    <scope>NUCLEOTIDE SEQUENCE</scope>
    <source>
        <strain evidence="2">JEL0318</strain>
    </source>
</reference>
<evidence type="ECO:0000313" key="2">
    <source>
        <dbReference type="EMBL" id="KAJ3052997.1"/>
    </source>
</evidence>
<sequence>MHNQSVVASGDFVYQSVVRDIRPPTPTYIKTPSPLVPGSPQKPTLAISPEVTLFSFIPVESQRPSEPNSTTPLTRVMNIIQQSRATPPPAHPPSSTSQPSKPIQPHTLPSAYLPTAHSRLSSINPLRPSLTPTYTRPSPAPTTTAIYPPPEPKTTTVYPTLEPIKVPLLRVGKAVSPLTSMRKRTSRLLRGSKYTMINGIRTKPRFTNLVSTDERAGNEYETVPMGMRDAATRVKDREWSKVVLGKSKHYEQRHKLKFKLKYALFKIKHGVEDKPFKDVLEQFREFGTSECGDEEEEVVCDSGPPTPDSLPDQCGLSAMEIDDETQEAALILGAMRHWS</sequence>
<dbReference type="EMBL" id="JADGJD010000247">
    <property type="protein sequence ID" value="KAJ3052997.1"/>
    <property type="molecule type" value="Genomic_DNA"/>
</dbReference>
<evidence type="ECO:0000256" key="1">
    <source>
        <dbReference type="SAM" id="MobiDB-lite"/>
    </source>
</evidence>
<protein>
    <submittedName>
        <fullName evidence="2">Uncharacterized protein</fullName>
    </submittedName>
</protein>
<dbReference type="AlphaFoldDB" id="A0AAD5X2J2"/>
<name>A0AAD5X2J2_9FUNG</name>
<evidence type="ECO:0000313" key="3">
    <source>
        <dbReference type="Proteomes" id="UP001212841"/>
    </source>
</evidence>
<keyword evidence="3" id="KW-1185">Reference proteome</keyword>
<comment type="caution">
    <text evidence="2">The sequence shown here is derived from an EMBL/GenBank/DDBJ whole genome shotgun (WGS) entry which is preliminary data.</text>
</comment>
<feature type="compositionally biased region" description="Polar residues" evidence="1">
    <location>
        <begin position="118"/>
        <end position="136"/>
    </location>
</feature>